<dbReference type="EMBL" id="CP016908">
    <property type="protein sequence ID" value="APS00498.1"/>
    <property type="molecule type" value="Genomic_DNA"/>
</dbReference>
<sequence length="245" mass="26428">MRFKCSLPPMINVLLKLAAARLLKKNYGWLTLTGWASFSLASAWYSTHWNSSPAVERALVAGYATLAVPFLEWEMTKAILVEKNVMQAAHTITCWGLIPLEAYFYHLCLLFGASSLVCGGLGALTCYVAHGLSTSPLGDMLTTARVGALAGASYAAYFLIGSTGKRPALGQTLLLFIDWFLPSTTGLRAAITPRAHFHNLLGVPPLSFCSQPASTVVLTLWIGGGTLFTLLRFCCSRSSNATRTD</sequence>
<gene>
    <name evidence="2" type="ORF">BCY86_07270</name>
</gene>
<feature type="transmembrane region" description="Helical" evidence="1">
    <location>
        <begin position="142"/>
        <end position="160"/>
    </location>
</feature>
<evidence type="ECO:0000256" key="1">
    <source>
        <dbReference type="SAM" id="Phobius"/>
    </source>
</evidence>
<reference evidence="2 3" key="1">
    <citation type="submission" date="2016-08" db="EMBL/GenBank/DDBJ databases">
        <title>Identification and validation of antigenic proteins from Pajaroellobacter abortibovis using de-novo genome sequence assembly and reverse vaccinology.</title>
        <authorList>
            <person name="Welly B.T."/>
            <person name="Miller M.R."/>
            <person name="Stott J.L."/>
            <person name="Blanchard M.T."/>
            <person name="Islas-Trejo A.D."/>
            <person name="O'Rourke S.M."/>
            <person name="Young A.E."/>
            <person name="Medrano J.F."/>
            <person name="Van Eenennaam A.L."/>
        </authorList>
    </citation>
    <scope>NUCLEOTIDE SEQUENCE [LARGE SCALE GENOMIC DNA]</scope>
    <source>
        <strain evidence="2 3">BTF92-0548A/99-0131</strain>
    </source>
</reference>
<dbReference type="Proteomes" id="UP000185544">
    <property type="component" value="Chromosome"/>
</dbReference>
<name>A0A1L6MYK8_9BACT</name>
<dbReference type="STRING" id="1882918.BCY86_07270"/>
<evidence type="ECO:0000313" key="2">
    <source>
        <dbReference type="EMBL" id="APS00498.1"/>
    </source>
</evidence>
<dbReference type="KEGG" id="pabo:BCY86_07270"/>
<keyword evidence="1" id="KW-0472">Membrane</keyword>
<accession>A0A1L6MYK8</accession>
<keyword evidence="3" id="KW-1185">Reference proteome</keyword>
<evidence type="ECO:0008006" key="4">
    <source>
        <dbReference type="Google" id="ProtNLM"/>
    </source>
</evidence>
<feature type="transmembrane region" description="Helical" evidence="1">
    <location>
        <begin position="211"/>
        <end position="233"/>
    </location>
</feature>
<evidence type="ECO:0000313" key="3">
    <source>
        <dbReference type="Proteomes" id="UP000185544"/>
    </source>
</evidence>
<feature type="transmembrane region" description="Helical" evidence="1">
    <location>
        <begin position="27"/>
        <end position="46"/>
    </location>
</feature>
<organism evidence="2 3">
    <name type="scientific">Pajaroellobacter abortibovis</name>
    <dbReference type="NCBI Taxonomy" id="1882918"/>
    <lineage>
        <taxon>Bacteria</taxon>
        <taxon>Pseudomonadati</taxon>
        <taxon>Myxococcota</taxon>
        <taxon>Polyangia</taxon>
        <taxon>Polyangiales</taxon>
        <taxon>Polyangiaceae</taxon>
    </lineage>
</organism>
<dbReference type="AlphaFoldDB" id="A0A1L6MYK8"/>
<keyword evidence="1" id="KW-1133">Transmembrane helix</keyword>
<feature type="transmembrane region" description="Helical" evidence="1">
    <location>
        <begin position="102"/>
        <end position="130"/>
    </location>
</feature>
<protein>
    <recommendedName>
        <fullName evidence="4">ABC-2 type transporter domain-containing protein</fullName>
    </recommendedName>
</protein>
<feature type="transmembrane region" description="Helical" evidence="1">
    <location>
        <begin position="58"/>
        <end position="81"/>
    </location>
</feature>
<proteinExistence type="predicted"/>
<keyword evidence="1" id="KW-0812">Transmembrane</keyword>
<feature type="transmembrane region" description="Helical" evidence="1">
    <location>
        <begin position="172"/>
        <end position="191"/>
    </location>
</feature>